<keyword evidence="3" id="KW-0963">Cytoplasm</keyword>
<comment type="similarity">
    <text evidence="2">Belongs to the phosphohexose mutase family.</text>
</comment>
<dbReference type="Proteomes" id="UP000280842">
    <property type="component" value="Unassembled WGS sequence"/>
</dbReference>
<name>A0A3M0BJT2_9AQUI</name>
<dbReference type="InterPro" id="IPR050486">
    <property type="entry name" value="Mannose-1P_guanyltransferase"/>
</dbReference>
<evidence type="ECO:0000256" key="4">
    <source>
        <dbReference type="ARBA" id="ARBA00022540"/>
    </source>
</evidence>
<dbReference type="Pfam" id="PF02879">
    <property type="entry name" value="PGM_PMM_II"/>
    <property type="match status" value="1"/>
</dbReference>
<feature type="domain" description="Alpha-D-phosphohexomutase alpha/beta/alpha" evidence="9">
    <location>
        <begin position="390"/>
        <end position="519"/>
    </location>
</feature>
<dbReference type="GO" id="GO:0005975">
    <property type="term" value="P:carbohydrate metabolic process"/>
    <property type="evidence" value="ECO:0007669"/>
    <property type="project" value="InterPro"/>
</dbReference>
<dbReference type="SUPFAM" id="SSF51161">
    <property type="entry name" value="Trimeric LpxA-like enzymes"/>
    <property type="match status" value="1"/>
</dbReference>
<evidence type="ECO:0000313" key="12">
    <source>
        <dbReference type="EMBL" id="RMA97703.1"/>
    </source>
</evidence>
<dbReference type="AlphaFoldDB" id="A0A3M0BJT2"/>
<dbReference type="Pfam" id="PF25084">
    <property type="entry name" value="LbH_EIF2B"/>
    <property type="match status" value="1"/>
</dbReference>
<keyword evidence="13" id="KW-1185">Reference proteome</keyword>
<dbReference type="InterPro" id="IPR036900">
    <property type="entry name" value="A-D-PHexomutase_C_sf"/>
</dbReference>
<evidence type="ECO:0000256" key="6">
    <source>
        <dbReference type="ARBA" id="ARBA00022737"/>
    </source>
</evidence>
<dbReference type="InterPro" id="IPR005835">
    <property type="entry name" value="NTP_transferase_dom"/>
</dbReference>
<dbReference type="SUPFAM" id="SSF55957">
    <property type="entry name" value="Phosphoglucomutase, C-terminal domain"/>
    <property type="match status" value="1"/>
</dbReference>
<evidence type="ECO:0000259" key="9">
    <source>
        <dbReference type="Pfam" id="PF02878"/>
    </source>
</evidence>
<dbReference type="InterPro" id="IPR005845">
    <property type="entry name" value="A-D-PHexomutase_a/b/a-II"/>
</dbReference>
<dbReference type="InterPro" id="IPR011004">
    <property type="entry name" value="Trimer_LpxA-like_sf"/>
</dbReference>
<dbReference type="InterPro" id="IPR056764">
    <property type="entry name" value="LbH_EIF2B3/5"/>
</dbReference>
<dbReference type="GO" id="GO:0016868">
    <property type="term" value="F:intramolecular phosphotransferase activity"/>
    <property type="evidence" value="ECO:0007669"/>
    <property type="project" value="InterPro"/>
</dbReference>
<dbReference type="SUPFAM" id="SSF53448">
    <property type="entry name" value="Nucleotide-diphospho-sugar transferases"/>
    <property type="match status" value="1"/>
</dbReference>
<evidence type="ECO:0000256" key="1">
    <source>
        <dbReference type="ARBA" id="ARBA00004514"/>
    </source>
</evidence>
<dbReference type="Gene3D" id="2.160.10.10">
    <property type="entry name" value="Hexapeptide repeat proteins"/>
    <property type="match status" value="1"/>
</dbReference>
<dbReference type="Pfam" id="PF00483">
    <property type="entry name" value="NTP_transferase"/>
    <property type="match status" value="1"/>
</dbReference>
<evidence type="ECO:0000313" key="13">
    <source>
        <dbReference type="Proteomes" id="UP000280842"/>
    </source>
</evidence>
<protein>
    <submittedName>
        <fullName evidence="12">Mannose-1-phosphate guanylyltransferase/phosphomannomutase</fullName>
    </submittedName>
</protein>
<dbReference type="Gene3D" id="3.90.550.10">
    <property type="entry name" value="Spore Coat Polysaccharide Biosynthesis Protein SpsA, Chain A"/>
    <property type="match status" value="1"/>
</dbReference>
<dbReference type="PANTHER" id="PTHR22572">
    <property type="entry name" value="SUGAR-1-PHOSPHATE GUANYL TRANSFERASE"/>
    <property type="match status" value="1"/>
</dbReference>
<keyword evidence="5 12" id="KW-0808">Transferase</keyword>
<feature type="domain" description="Nucleotidyl transferase" evidence="8">
    <location>
        <begin position="5"/>
        <end position="236"/>
    </location>
</feature>
<dbReference type="InterPro" id="IPR005844">
    <property type="entry name" value="A-D-PHexomutase_a/b/a-I"/>
</dbReference>
<evidence type="ECO:0000259" key="11">
    <source>
        <dbReference type="Pfam" id="PF25084"/>
    </source>
</evidence>
<feature type="domain" description="Alpha-D-phosphohexomutase alpha/beta/alpha" evidence="10">
    <location>
        <begin position="540"/>
        <end position="640"/>
    </location>
</feature>
<dbReference type="GO" id="GO:0016779">
    <property type="term" value="F:nucleotidyltransferase activity"/>
    <property type="evidence" value="ECO:0007669"/>
    <property type="project" value="UniProtKB-KW"/>
</dbReference>
<dbReference type="RefSeq" id="WP_121922474.1">
    <property type="nucleotide sequence ID" value="NZ_REFO01000010.1"/>
</dbReference>
<reference evidence="12 13" key="1">
    <citation type="submission" date="2018-10" db="EMBL/GenBank/DDBJ databases">
        <title>Genomic Encyclopedia of Archaeal and Bacterial Type Strains, Phase II (KMG-II): from individual species to whole genera.</title>
        <authorList>
            <person name="Goeker M."/>
        </authorList>
    </citation>
    <scope>NUCLEOTIDE SEQUENCE [LARGE SCALE GENOMIC DNA]</scope>
    <source>
        <strain evidence="12 13">VM1</strain>
    </source>
</reference>
<dbReference type="Gene3D" id="3.40.120.10">
    <property type="entry name" value="Alpha-D-Glucose-1,6-Bisphosphate, subunit A, domain 3"/>
    <property type="match status" value="3"/>
</dbReference>
<gene>
    <name evidence="12" type="ORF">CLV39_0326</name>
</gene>
<evidence type="ECO:0000256" key="7">
    <source>
        <dbReference type="ARBA" id="ARBA00022917"/>
    </source>
</evidence>
<keyword evidence="4" id="KW-0396">Initiation factor</keyword>
<evidence type="ECO:0000259" key="8">
    <source>
        <dbReference type="Pfam" id="PF00483"/>
    </source>
</evidence>
<dbReference type="InterPro" id="IPR016055">
    <property type="entry name" value="A-D-PHexomutase_a/b/a-I/II/III"/>
</dbReference>
<organism evidence="12 13">
    <name type="scientific">Hydrogenothermus marinus</name>
    <dbReference type="NCBI Taxonomy" id="133270"/>
    <lineage>
        <taxon>Bacteria</taxon>
        <taxon>Pseudomonadati</taxon>
        <taxon>Aquificota</taxon>
        <taxon>Aquificia</taxon>
        <taxon>Aquificales</taxon>
        <taxon>Hydrogenothermaceae</taxon>
        <taxon>Hydrogenothermus</taxon>
    </lineage>
</organism>
<dbReference type="InterPro" id="IPR018357">
    <property type="entry name" value="Hexapep_transf_CS"/>
</dbReference>
<proteinExistence type="inferred from homology"/>
<feature type="domain" description="EIF2B subunit epsilon/gamma LbH" evidence="11">
    <location>
        <begin position="254"/>
        <end position="356"/>
    </location>
</feature>
<dbReference type="Pfam" id="PF02878">
    <property type="entry name" value="PGM_PMM_I"/>
    <property type="match status" value="1"/>
</dbReference>
<accession>A0A3M0BJT2</accession>
<dbReference type="InterPro" id="IPR029044">
    <property type="entry name" value="Nucleotide-diphossugar_trans"/>
</dbReference>
<keyword evidence="6" id="KW-0677">Repeat</keyword>
<comment type="subcellular location">
    <subcellularLocation>
        <location evidence="1">Cytoplasm</location>
        <location evidence="1">Cytosol</location>
    </subcellularLocation>
</comment>
<dbReference type="EMBL" id="REFO01000010">
    <property type="protein sequence ID" value="RMA97703.1"/>
    <property type="molecule type" value="Genomic_DNA"/>
</dbReference>
<keyword evidence="7" id="KW-0648">Protein biosynthesis</keyword>
<dbReference type="Gene3D" id="3.30.310.50">
    <property type="entry name" value="Alpha-D-phosphohexomutase, C-terminal domain"/>
    <property type="match status" value="1"/>
</dbReference>
<evidence type="ECO:0000256" key="5">
    <source>
        <dbReference type="ARBA" id="ARBA00022679"/>
    </source>
</evidence>
<evidence type="ECO:0000256" key="3">
    <source>
        <dbReference type="ARBA" id="ARBA00022490"/>
    </source>
</evidence>
<sequence length="837" mass="95161">MSNVKAVLMAGGFGTRIQPLTASVPKPMLPVVNFPMMEHILKKLKRTGIDEVVILLYFKPDVIKNYFKDGSKWGVKIHYVLPDDDYGTAGAVKFAQEFLDTTFMVVSGDLVTDFDFKKIISEHRKKNSKLSIALTSVENPLEFGIVITDENQKIEKFLEKPSWGEVFSDTINTGIYVIEPEILDFIPLKENFDFAKNLFPLLMEKGIDLYGINMEGYWRDVGNPDSYREVHQDILNERLNFEIPGKVVEYPDGKLYLTGDSQIDNSVEIVGNVVIGNNVKLGKGVKLNNVVIGDNVEIGENGKIRNSVLWHDIKIGKNFILDNGVICENNEIGDNVEAKAGLILARNCKIGDLVKIEQDVTIWPDKKIDPASIVNNNIVFGDRYKSSIFEHGSVVGKSNIEFSCDMATKLAEAFATVLPVGAKIATARDKDKSARMLKRSFLGGLLSSGINVVDLGGVPISVLRHEIYTNPEIVGGVYFKQSSVDPFSTEATFFNEHGLRISTNTAKAVEKAFFKEKFRRVDYYQIGKIYENDYAVEIEKYKNAVKETVDFKIITSENFRIAVDMMHGILGEVFPEILTELEIEHITLNSYYDERKLFNLPHLENISKKDMSNIVKSLGLKAGFMLYPNGEKILIITEEGEVLDKIKGLLVVLNLVDIHAKNLNTKLKVFLPVWAPDIVKFENLEITYGKYTDFKLEDLQKYYLVATVEGSFAFTEFVPYRDTMYATLKILEFLNRYKLSLAEISKNIVKFFYKHCEIPCPQIKKGKIMKKFIQEAKGKKHSLVDGVKIWENDTDWILLIPDQYGEFLHLYMQAKNEEIGNKLHKKYEEKIKNWMEN</sequence>
<dbReference type="OrthoDB" id="9801899at2"/>
<evidence type="ECO:0000256" key="2">
    <source>
        <dbReference type="ARBA" id="ARBA00010231"/>
    </source>
</evidence>
<comment type="caution">
    <text evidence="12">The sequence shown here is derived from an EMBL/GenBank/DDBJ whole genome shotgun (WGS) entry which is preliminary data.</text>
</comment>
<keyword evidence="12" id="KW-0548">Nucleotidyltransferase</keyword>
<dbReference type="CDD" id="cd04181">
    <property type="entry name" value="NTP_transferase"/>
    <property type="match status" value="1"/>
</dbReference>
<dbReference type="SUPFAM" id="SSF53738">
    <property type="entry name" value="Phosphoglucomutase, first 3 domains"/>
    <property type="match status" value="2"/>
</dbReference>
<dbReference type="PROSITE" id="PS00101">
    <property type="entry name" value="HEXAPEP_TRANSFERASES"/>
    <property type="match status" value="1"/>
</dbReference>
<evidence type="ECO:0000259" key="10">
    <source>
        <dbReference type="Pfam" id="PF02879"/>
    </source>
</evidence>